<evidence type="ECO:0000313" key="4">
    <source>
        <dbReference type="EMBL" id="OHA20939.1"/>
    </source>
</evidence>
<dbReference type="CDD" id="cd03674">
    <property type="entry name" value="NUDIX_Hydrolase"/>
    <property type="match status" value="1"/>
</dbReference>
<dbReference type="Proteomes" id="UP000176493">
    <property type="component" value="Unassembled WGS sequence"/>
</dbReference>
<dbReference type="InterPro" id="IPR000086">
    <property type="entry name" value="NUDIX_hydrolase_dom"/>
</dbReference>
<evidence type="ECO:0000256" key="1">
    <source>
        <dbReference type="ARBA" id="ARBA00001946"/>
    </source>
</evidence>
<keyword evidence="2" id="KW-0378">Hydrolase</keyword>
<dbReference type="EMBL" id="MHRJ01000055">
    <property type="protein sequence ID" value="OHA20939.1"/>
    <property type="molecule type" value="Genomic_DNA"/>
</dbReference>
<dbReference type="InterPro" id="IPR015797">
    <property type="entry name" value="NUDIX_hydrolase-like_dom_sf"/>
</dbReference>
<dbReference type="PROSITE" id="PS51462">
    <property type="entry name" value="NUDIX"/>
    <property type="match status" value="1"/>
</dbReference>
<dbReference type="InterPro" id="IPR020084">
    <property type="entry name" value="NUDIX_hydrolase_CS"/>
</dbReference>
<dbReference type="GO" id="GO:0016787">
    <property type="term" value="F:hydrolase activity"/>
    <property type="evidence" value="ECO:0007669"/>
    <property type="project" value="UniProtKB-KW"/>
</dbReference>
<sequence length="166" mass="19181">MPHIHGKIDFTIEVFIVHNNRVLLRMHDKYKKWMSVGGHIEPNEDPVEAAHREVKEEVGLDIELVGNPEIKGPLDHSKELIPPVALNRHPTNVPGHEHVTLVYFARVNSRMNLNEQARAMPAVKATYHGDKSEECKWCTREDIERMELWPNIRKYALAALDRLKES</sequence>
<dbReference type="PANTHER" id="PTHR43046:SF14">
    <property type="entry name" value="MUTT_NUDIX FAMILY PROTEIN"/>
    <property type="match status" value="1"/>
</dbReference>
<dbReference type="PROSITE" id="PS00893">
    <property type="entry name" value="NUDIX_BOX"/>
    <property type="match status" value="1"/>
</dbReference>
<protein>
    <recommendedName>
        <fullName evidence="3">Nudix hydrolase domain-containing protein</fullName>
    </recommendedName>
</protein>
<dbReference type="Gene3D" id="3.90.79.10">
    <property type="entry name" value="Nucleoside Triphosphate Pyrophosphohydrolase"/>
    <property type="match status" value="1"/>
</dbReference>
<proteinExistence type="predicted"/>
<evidence type="ECO:0000313" key="5">
    <source>
        <dbReference type="Proteomes" id="UP000176493"/>
    </source>
</evidence>
<dbReference type="AlphaFoldDB" id="A0A1G2MCS7"/>
<dbReference type="SUPFAM" id="SSF55811">
    <property type="entry name" value="Nudix"/>
    <property type="match status" value="1"/>
</dbReference>
<gene>
    <name evidence="4" type="ORF">A2W52_00890</name>
</gene>
<name>A0A1G2MCS7_9BACT</name>
<comment type="cofactor">
    <cofactor evidence="1">
        <name>Mg(2+)</name>
        <dbReference type="ChEBI" id="CHEBI:18420"/>
    </cofactor>
</comment>
<reference evidence="4 5" key="1">
    <citation type="journal article" date="2016" name="Nat. Commun.">
        <title>Thousands of microbial genomes shed light on interconnected biogeochemical processes in an aquifer system.</title>
        <authorList>
            <person name="Anantharaman K."/>
            <person name="Brown C.T."/>
            <person name="Hug L.A."/>
            <person name="Sharon I."/>
            <person name="Castelle C.J."/>
            <person name="Probst A.J."/>
            <person name="Thomas B.C."/>
            <person name="Singh A."/>
            <person name="Wilkins M.J."/>
            <person name="Karaoz U."/>
            <person name="Brodie E.L."/>
            <person name="Williams K.H."/>
            <person name="Hubbard S.S."/>
            <person name="Banfield J.F."/>
        </authorList>
    </citation>
    <scope>NUCLEOTIDE SEQUENCE [LARGE SCALE GENOMIC DNA]</scope>
</reference>
<evidence type="ECO:0000256" key="2">
    <source>
        <dbReference type="ARBA" id="ARBA00022801"/>
    </source>
</evidence>
<organism evidence="4 5">
    <name type="scientific">Candidatus Taylorbacteria bacterium RIFCSPHIGHO2_02_49_25</name>
    <dbReference type="NCBI Taxonomy" id="1802305"/>
    <lineage>
        <taxon>Bacteria</taxon>
        <taxon>Candidatus Tayloriibacteriota</taxon>
    </lineage>
</organism>
<feature type="domain" description="Nudix hydrolase" evidence="3">
    <location>
        <begin position="7"/>
        <end position="161"/>
    </location>
</feature>
<comment type="caution">
    <text evidence="4">The sequence shown here is derived from an EMBL/GenBank/DDBJ whole genome shotgun (WGS) entry which is preliminary data.</text>
</comment>
<evidence type="ECO:0000259" key="3">
    <source>
        <dbReference type="PROSITE" id="PS51462"/>
    </source>
</evidence>
<dbReference type="Pfam" id="PF00293">
    <property type="entry name" value="NUDIX"/>
    <property type="match status" value="1"/>
</dbReference>
<dbReference type="PANTHER" id="PTHR43046">
    <property type="entry name" value="GDP-MANNOSE MANNOSYL HYDROLASE"/>
    <property type="match status" value="1"/>
</dbReference>
<accession>A0A1G2MCS7</accession>